<gene>
    <name evidence="2" type="ORF">KK1_018869</name>
</gene>
<dbReference type="AlphaFoldDB" id="A0A151TB55"/>
<evidence type="ECO:0008006" key="4">
    <source>
        <dbReference type="Google" id="ProtNLM"/>
    </source>
</evidence>
<evidence type="ECO:0000256" key="1">
    <source>
        <dbReference type="SAM" id="Phobius"/>
    </source>
</evidence>
<feature type="transmembrane region" description="Helical" evidence="1">
    <location>
        <begin position="92"/>
        <end position="114"/>
    </location>
</feature>
<dbReference type="OMA" id="DKYCVKR"/>
<reference evidence="2 3" key="1">
    <citation type="journal article" date="2012" name="Nat. Biotechnol.">
        <title>Draft genome sequence of pigeonpea (Cajanus cajan), an orphan legume crop of resource-poor farmers.</title>
        <authorList>
            <person name="Varshney R.K."/>
            <person name="Chen W."/>
            <person name="Li Y."/>
            <person name="Bharti A.K."/>
            <person name="Saxena R.K."/>
            <person name="Schlueter J.A."/>
            <person name="Donoghue M.T."/>
            <person name="Azam S."/>
            <person name="Fan G."/>
            <person name="Whaley A.M."/>
            <person name="Farmer A.D."/>
            <person name="Sheridan J."/>
            <person name="Iwata A."/>
            <person name="Tuteja R."/>
            <person name="Penmetsa R.V."/>
            <person name="Wu W."/>
            <person name="Upadhyaya H.D."/>
            <person name="Yang S.P."/>
            <person name="Shah T."/>
            <person name="Saxena K.B."/>
            <person name="Michael T."/>
            <person name="McCombie W.R."/>
            <person name="Yang B."/>
            <person name="Zhang G."/>
            <person name="Yang H."/>
            <person name="Wang J."/>
            <person name="Spillane C."/>
            <person name="Cook D.R."/>
            <person name="May G.D."/>
            <person name="Xu X."/>
            <person name="Jackson S.A."/>
        </authorList>
    </citation>
    <scope>NUCLEOTIDE SEQUENCE [LARGE SCALE GENOMIC DNA]</scope>
    <source>
        <strain evidence="3">cv. Asha</strain>
    </source>
</reference>
<dbReference type="Gramene" id="C.cajan_18334.t">
    <property type="protein sequence ID" value="C.cajan_18334.t.cds1"/>
    <property type="gene ID" value="C.cajan_18334"/>
</dbReference>
<keyword evidence="1" id="KW-0472">Membrane</keyword>
<dbReference type="EMBL" id="CM003609">
    <property type="protein sequence ID" value="KYP64277.1"/>
    <property type="molecule type" value="Genomic_DNA"/>
</dbReference>
<feature type="transmembrane region" description="Helical" evidence="1">
    <location>
        <begin position="60"/>
        <end position="80"/>
    </location>
</feature>
<feature type="transmembrane region" description="Helical" evidence="1">
    <location>
        <begin position="120"/>
        <end position="138"/>
    </location>
</feature>
<keyword evidence="3" id="KW-1185">Reference proteome</keyword>
<feature type="transmembrane region" description="Helical" evidence="1">
    <location>
        <begin position="30"/>
        <end position="48"/>
    </location>
</feature>
<evidence type="ECO:0000313" key="2">
    <source>
        <dbReference type="EMBL" id="KYP64277.1"/>
    </source>
</evidence>
<sequence>MAGPSSQWQATFYVHQQNLSHDSFTKQRHTIYAFTLATLLCFLQVQSIGNTASPFQVHPMITKACVFGILCYYLAFRAWLCLPLYAAQLSTVMAVFGSFSLASLVSLLFCDSWWHIKYMFYVLLVMVELHQLVTVLLYKYDKYCVKRLTLLWRSWCTKSVQRGLPLTCMDLVDYNA</sequence>
<dbReference type="PANTHER" id="PTHR34115:SF5">
    <property type="entry name" value="PROTEIN, PUTATIVE-RELATED"/>
    <property type="match status" value="1"/>
</dbReference>
<protein>
    <recommendedName>
        <fullName evidence="4">Transmembrane protein</fullName>
    </recommendedName>
</protein>
<proteinExistence type="predicted"/>
<dbReference type="PANTHER" id="PTHR34115">
    <property type="entry name" value="PROTEIN, PUTATIVE-RELATED"/>
    <property type="match status" value="1"/>
</dbReference>
<keyword evidence="1" id="KW-0812">Transmembrane</keyword>
<dbReference type="InterPro" id="IPR053258">
    <property type="entry name" value="Ca-permeable_cation_channel"/>
</dbReference>
<accession>A0A151TB55</accession>
<keyword evidence="1" id="KW-1133">Transmembrane helix</keyword>
<organism evidence="2 3">
    <name type="scientific">Cajanus cajan</name>
    <name type="common">Pigeon pea</name>
    <name type="synonym">Cajanus indicus</name>
    <dbReference type="NCBI Taxonomy" id="3821"/>
    <lineage>
        <taxon>Eukaryota</taxon>
        <taxon>Viridiplantae</taxon>
        <taxon>Streptophyta</taxon>
        <taxon>Embryophyta</taxon>
        <taxon>Tracheophyta</taxon>
        <taxon>Spermatophyta</taxon>
        <taxon>Magnoliopsida</taxon>
        <taxon>eudicotyledons</taxon>
        <taxon>Gunneridae</taxon>
        <taxon>Pentapetalae</taxon>
        <taxon>rosids</taxon>
        <taxon>fabids</taxon>
        <taxon>Fabales</taxon>
        <taxon>Fabaceae</taxon>
        <taxon>Papilionoideae</taxon>
        <taxon>50 kb inversion clade</taxon>
        <taxon>NPAAA clade</taxon>
        <taxon>indigoferoid/millettioid clade</taxon>
        <taxon>Phaseoleae</taxon>
        <taxon>Cajanus</taxon>
    </lineage>
</organism>
<dbReference type="Proteomes" id="UP000075243">
    <property type="component" value="Chromosome 7"/>
</dbReference>
<evidence type="ECO:0000313" key="3">
    <source>
        <dbReference type="Proteomes" id="UP000075243"/>
    </source>
</evidence>
<name>A0A151TB55_CAJCA</name>